<dbReference type="Gene3D" id="2.40.50.90">
    <property type="match status" value="3"/>
</dbReference>
<feature type="domain" description="Tudor" evidence="8">
    <location>
        <begin position="454"/>
        <end position="512"/>
    </location>
</feature>
<dbReference type="InterPro" id="IPR002999">
    <property type="entry name" value="Tudor"/>
</dbReference>
<feature type="region of interest" description="Disordered" evidence="7">
    <location>
        <begin position="794"/>
        <end position="848"/>
    </location>
</feature>
<feature type="domain" description="Tudor" evidence="8">
    <location>
        <begin position="644"/>
        <end position="701"/>
    </location>
</feature>
<dbReference type="CDD" id="cd09973">
    <property type="entry name" value="LOTUS_2_TDRD7"/>
    <property type="match status" value="1"/>
</dbReference>
<dbReference type="Proteomes" id="UP000694700">
    <property type="component" value="Unplaced"/>
</dbReference>
<evidence type="ECO:0000313" key="11">
    <source>
        <dbReference type="Proteomes" id="UP000694700"/>
    </source>
</evidence>
<feature type="compositionally biased region" description="Polar residues" evidence="7">
    <location>
        <begin position="794"/>
        <end position="816"/>
    </location>
</feature>
<feature type="domain" description="HTH OST-type" evidence="9">
    <location>
        <begin position="296"/>
        <end position="366"/>
    </location>
</feature>
<dbReference type="GO" id="GO:0005737">
    <property type="term" value="C:cytoplasm"/>
    <property type="evidence" value="ECO:0007669"/>
    <property type="project" value="UniProtKB-SubCell"/>
</dbReference>
<evidence type="ECO:0000256" key="3">
    <source>
        <dbReference type="ARBA" id="ARBA00022737"/>
    </source>
</evidence>
<keyword evidence="4" id="KW-0221">Differentiation</keyword>
<keyword evidence="5" id="KW-0744">Spermatogenesis</keyword>
<feature type="domain" description="HTH OST-type" evidence="9">
    <location>
        <begin position="3"/>
        <end position="76"/>
    </location>
</feature>
<dbReference type="Ensembl" id="ENSCCRT00015087139.1">
    <property type="protein sequence ID" value="ENSCCRP00015084390.1"/>
    <property type="gene ID" value="ENSCCRG00015033995.1"/>
</dbReference>
<accession>A0A8C1XQB4</accession>
<evidence type="ECO:0000256" key="6">
    <source>
        <dbReference type="ARBA" id="ARBA00022884"/>
    </source>
</evidence>
<dbReference type="FunFam" id="2.30.30.140:FF:000045">
    <property type="entry name" value="tudor domain-containing protein 7 isoform X1"/>
    <property type="match status" value="1"/>
</dbReference>
<dbReference type="SMART" id="SM00333">
    <property type="entry name" value="TUDOR"/>
    <property type="match status" value="3"/>
</dbReference>
<dbReference type="GO" id="GO:0003723">
    <property type="term" value="F:RNA binding"/>
    <property type="evidence" value="ECO:0007669"/>
    <property type="project" value="UniProtKB-KW"/>
</dbReference>
<feature type="region of interest" description="Disordered" evidence="7">
    <location>
        <begin position="253"/>
        <end position="299"/>
    </location>
</feature>
<organism evidence="10 11">
    <name type="scientific">Cyprinus carpio</name>
    <name type="common">Common carp</name>
    <dbReference type="NCBI Taxonomy" id="7962"/>
    <lineage>
        <taxon>Eukaryota</taxon>
        <taxon>Metazoa</taxon>
        <taxon>Chordata</taxon>
        <taxon>Craniata</taxon>
        <taxon>Vertebrata</taxon>
        <taxon>Euteleostomi</taxon>
        <taxon>Actinopterygii</taxon>
        <taxon>Neopterygii</taxon>
        <taxon>Teleostei</taxon>
        <taxon>Ostariophysi</taxon>
        <taxon>Cypriniformes</taxon>
        <taxon>Cyprinidae</taxon>
        <taxon>Cyprininae</taxon>
        <taxon>Cyprinus</taxon>
    </lineage>
</organism>
<dbReference type="InterPro" id="IPR025605">
    <property type="entry name" value="OST-HTH/LOTUS_dom"/>
</dbReference>
<dbReference type="InterPro" id="IPR035437">
    <property type="entry name" value="SNase_OB-fold_sf"/>
</dbReference>
<sequence>MADEELVKKMVRAVLQSSKSGVSLSHLQVEYKDLTGELIPYKQLGYATLDALLHSMPSVVKLDKGQSGEVVCHATTGNEMTHLTKLAARQRTAKRTGRPQVVNCQMRVKPAAPLALNGETLISFVKYDCACNSCFKVLFRIHYIENVSAAFMLLIFLAPSILNENTTPSKPRLPHSAPYSPKLVQSRLKEVLNKHSNGLWVSKLPQLYRDLYKQDLPSEALKDLEHWTHICTVEKPCSTKPQELLLYPAKETSQITPHSAATPPTHDKSPFHHKKPQTQRSSATSKSSTPASPRDLPPDVKQKLGELLLKYSSGLWAHALPKLYQDTYKCKLPEFVLDHLNLLSDICTIDYPMPDNPKRAILYAKVLEDENRNQSGLAGSETKEAVERSLSSQTVPPLLIPREEYPSVLVVEAGDTNSVILRYIGEGYSKAQEKLEDEMREFYGQDSNKVALTSPLTGQLTAVCAEEEEEIVRAQVCEVMADKVKVYYVDHGFSEVISKSKLFELHEKFYRLPFQATKCKLAGLESFSQEQAVLKRFESMATGKILLAEILVRQEVPLVVLYDTSQDDDININAACMKALHDKSLESPLKVNSAYMNVNVTSVCSDGTIYCQVPSRGLTKLNEILEKTENYLHSQVTSELLVSRPFCGKICLARYKGKWSRVEITNLHGSRVVDIMFVDVGVQASVEVTELREIPPPTLRDLISTPAQALKCCLADLPVSVGSWTPDAVQWLRDTALHCSDCSLKATKVDEPKRLAHVYLFTSKNFHDKSCSLNQQLADSNLWSHQKDVFLSSRGPSKSLNAPTNPATIQTSSLRTDGQDKVPHTPKRMSSPLGSQSAPPGSPPEQLALPPLLELPEIGQNLDVFVSVACHPGHFVLQPWHDMYKLVDLMGEMILHYNKMEEKPLKVEKSQVCAAKLENNWYRVLVKGVLTNGLVSVFQLDYGKHELVSCTQLRPLTQEFCQLPFQAITAQLAGLKPRQWSEEASIVFRNHVEKKPLVGQLESVQEASQPWDRKVVIYLVDTSQEERDIWLHDIMAEFTDEMSNAA</sequence>
<dbReference type="Pfam" id="PF12872">
    <property type="entry name" value="OST-HTH"/>
    <property type="match status" value="2"/>
</dbReference>
<dbReference type="Gene3D" id="3.30.420.610">
    <property type="entry name" value="LOTUS domain-like"/>
    <property type="match status" value="3"/>
</dbReference>
<proteinExistence type="predicted"/>
<dbReference type="InterPro" id="IPR050621">
    <property type="entry name" value="Tudor_domain_containing"/>
</dbReference>
<evidence type="ECO:0000256" key="4">
    <source>
        <dbReference type="ARBA" id="ARBA00022782"/>
    </source>
</evidence>
<evidence type="ECO:0000256" key="1">
    <source>
        <dbReference type="ARBA" id="ARBA00004496"/>
    </source>
</evidence>
<reference evidence="10" key="1">
    <citation type="submission" date="2025-08" db="UniProtKB">
        <authorList>
            <consortium name="Ensembl"/>
        </authorList>
    </citation>
    <scope>IDENTIFICATION</scope>
</reference>
<dbReference type="Gene3D" id="2.30.30.140">
    <property type="match status" value="3"/>
</dbReference>
<dbReference type="FunFam" id="3.30.420.610:FF:000009">
    <property type="entry name" value="Tudor domain-containing protein 7 isoform X2"/>
    <property type="match status" value="1"/>
</dbReference>
<evidence type="ECO:0000313" key="10">
    <source>
        <dbReference type="Ensembl" id="ENSCCRP00015084390.1"/>
    </source>
</evidence>
<dbReference type="Pfam" id="PF00567">
    <property type="entry name" value="TUDOR"/>
    <property type="match status" value="3"/>
</dbReference>
<evidence type="ECO:0000256" key="7">
    <source>
        <dbReference type="SAM" id="MobiDB-lite"/>
    </source>
</evidence>
<evidence type="ECO:0000259" key="8">
    <source>
        <dbReference type="PROSITE" id="PS50304"/>
    </source>
</evidence>
<keyword evidence="2" id="KW-0963">Cytoplasm</keyword>
<dbReference type="FunFam" id="3.30.420.610:FF:000006">
    <property type="entry name" value="tudor domain-containing protein 7 isoform X2"/>
    <property type="match status" value="1"/>
</dbReference>
<feature type="domain" description="Tudor" evidence="8">
    <location>
        <begin position="906"/>
        <end position="963"/>
    </location>
</feature>
<dbReference type="InterPro" id="IPR037978">
    <property type="entry name" value="TDRD7_LOTUS_3"/>
</dbReference>
<dbReference type="FunFam" id="2.30.30.140:FF:000065">
    <property type="entry name" value="tudor domain-containing protein 7"/>
    <property type="match status" value="1"/>
</dbReference>
<dbReference type="AlphaFoldDB" id="A0A8C1XQB4"/>
<dbReference type="PROSITE" id="PS51644">
    <property type="entry name" value="HTH_OST"/>
    <property type="match status" value="3"/>
</dbReference>
<evidence type="ECO:0000256" key="2">
    <source>
        <dbReference type="ARBA" id="ARBA00022490"/>
    </source>
</evidence>
<feature type="compositionally biased region" description="Low complexity" evidence="7">
    <location>
        <begin position="280"/>
        <end position="294"/>
    </location>
</feature>
<dbReference type="SUPFAM" id="SSF63748">
    <property type="entry name" value="Tudor/PWWP/MBT"/>
    <property type="match status" value="3"/>
</dbReference>
<keyword evidence="3" id="KW-0677">Repeat</keyword>
<dbReference type="PANTHER" id="PTHR22948">
    <property type="entry name" value="TUDOR DOMAIN CONTAINING PROTEIN"/>
    <property type="match status" value="1"/>
</dbReference>
<dbReference type="GO" id="GO:0030154">
    <property type="term" value="P:cell differentiation"/>
    <property type="evidence" value="ECO:0007669"/>
    <property type="project" value="UniProtKB-KW"/>
</dbReference>
<protein>
    <recommendedName>
        <fullName evidence="12">Tudor domain-containing protein 7B</fullName>
    </recommendedName>
</protein>
<feature type="domain" description="HTH OST-type" evidence="9">
    <location>
        <begin position="180"/>
        <end position="250"/>
    </location>
</feature>
<evidence type="ECO:0008006" key="12">
    <source>
        <dbReference type="Google" id="ProtNLM"/>
    </source>
</evidence>
<name>A0A8C1XQB4_CYPCA</name>
<evidence type="ECO:0000259" key="9">
    <source>
        <dbReference type="PROSITE" id="PS51644"/>
    </source>
</evidence>
<dbReference type="GO" id="GO:0007283">
    <property type="term" value="P:spermatogenesis"/>
    <property type="evidence" value="ECO:0007669"/>
    <property type="project" value="UniProtKB-KW"/>
</dbReference>
<evidence type="ECO:0000256" key="5">
    <source>
        <dbReference type="ARBA" id="ARBA00022871"/>
    </source>
</evidence>
<dbReference type="CDD" id="cd09974">
    <property type="entry name" value="LOTUS_3_TDRD7"/>
    <property type="match status" value="1"/>
</dbReference>
<dbReference type="PROSITE" id="PS50304">
    <property type="entry name" value="TUDOR"/>
    <property type="match status" value="3"/>
</dbReference>
<dbReference type="InterPro" id="IPR041966">
    <property type="entry name" value="LOTUS-like"/>
</dbReference>
<keyword evidence="6" id="KW-0694">RNA-binding</keyword>
<dbReference type="CDD" id="cd20428">
    <property type="entry name" value="Tudor_TDRD7_rpt2"/>
    <property type="match status" value="1"/>
</dbReference>
<dbReference type="PANTHER" id="PTHR22948:SF14">
    <property type="entry name" value="TUDOR DOMAIN-CONTAINING PROTEIN 7"/>
    <property type="match status" value="1"/>
</dbReference>
<comment type="subcellular location">
    <subcellularLocation>
        <location evidence="1">Cytoplasm</location>
    </subcellularLocation>
</comment>
<dbReference type="InterPro" id="IPR047448">
    <property type="entry name" value="Tudor_TDRD7_rpt2"/>
</dbReference>